<keyword evidence="1" id="KW-0285">Flavoprotein</keyword>
<dbReference type="InterPro" id="IPR029039">
    <property type="entry name" value="Flavoprotein-like_sf"/>
</dbReference>
<dbReference type="STRING" id="913325.N799_12235"/>
<keyword evidence="4" id="KW-1185">Reference proteome</keyword>
<protein>
    <submittedName>
        <fullName evidence="3">Flavodoxin</fullName>
    </submittedName>
</protein>
<evidence type="ECO:0000313" key="3">
    <source>
        <dbReference type="EMBL" id="KGM56969.1"/>
    </source>
</evidence>
<dbReference type="GO" id="GO:0016491">
    <property type="term" value="F:oxidoreductase activity"/>
    <property type="evidence" value="ECO:0007669"/>
    <property type="project" value="InterPro"/>
</dbReference>
<name>A0A0A0F2E0_9GAMM</name>
<reference evidence="3 4" key="1">
    <citation type="journal article" date="2015" name="Stand. Genomic Sci.">
        <title>Genomic information of the arsenic-resistant bacterium Lysobacter arseniciresistens type strain ZS79(T) and comparison of Lysobacter draft genomes.</title>
        <authorList>
            <person name="Liu L."/>
            <person name="Zhang S."/>
            <person name="Luo M."/>
            <person name="Wang G."/>
        </authorList>
    </citation>
    <scope>NUCLEOTIDE SEQUENCE [LARGE SCALE GENOMIC DNA]</scope>
    <source>
        <strain evidence="3 4">ZS79</strain>
    </source>
</reference>
<proteinExistence type="predicted"/>
<gene>
    <name evidence="3" type="ORF">N799_12235</name>
</gene>
<evidence type="ECO:0000259" key="2">
    <source>
        <dbReference type="Pfam" id="PF03358"/>
    </source>
</evidence>
<dbReference type="Gene3D" id="3.40.50.360">
    <property type="match status" value="1"/>
</dbReference>
<evidence type="ECO:0000313" key="4">
    <source>
        <dbReference type="Proteomes" id="UP000029989"/>
    </source>
</evidence>
<evidence type="ECO:0000256" key="1">
    <source>
        <dbReference type="ARBA" id="ARBA00022643"/>
    </source>
</evidence>
<accession>A0A0A0F2E0</accession>
<comment type="caution">
    <text evidence="3">The sequence shown here is derived from an EMBL/GenBank/DDBJ whole genome shotgun (WGS) entry which is preliminary data.</text>
</comment>
<sequence>MPLSAFGLNCTLTASPAESSTQLLLDQVLAALASHGFDTDSTRIVDNHIKHGVRADEGEGDEWPGIRRRILDARVLVVATPIWMGQPSSLAKQVLERLNAFLGEIDDNGCYPTFGRVATVAVVGNEDGAHHVTAELYQGLADLGFTIPAAGATYWVGEAMHKTDYKDLDDTPEKTASTTKTLASNAAHLARLLRDAPYPPPSPQ</sequence>
<dbReference type="RefSeq" id="WP_036208716.1">
    <property type="nucleotide sequence ID" value="NZ_AVPT01000006.1"/>
</dbReference>
<organism evidence="3 4">
    <name type="scientific">Lysobacter arseniciresistens ZS79</name>
    <dbReference type="NCBI Taxonomy" id="913325"/>
    <lineage>
        <taxon>Bacteria</taxon>
        <taxon>Pseudomonadati</taxon>
        <taxon>Pseudomonadota</taxon>
        <taxon>Gammaproteobacteria</taxon>
        <taxon>Lysobacterales</taxon>
        <taxon>Lysobacteraceae</taxon>
        <taxon>Novilysobacter</taxon>
    </lineage>
</organism>
<dbReference type="AlphaFoldDB" id="A0A0A0F2E0"/>
<dbReference type="SUPFAM" id="SSF52218">
    <property type="entry name" value="Flavoproteins"/>
    <property type="match status" value="1"/>
</dbReference>
<dbReference type="eggNOG" id="COG0655">
    <property type="taxonomic scope" value="Bacteria"/>
</dbReference>
<dbReference type="Pfam" id="PF03358">
    <property type="entry name" value="FMN_red"/>
    <property type="match status" value="1"/>
</dbReference>
<dbReference type="OrthoDB" id="8853249at2"/>
<keyword evidence="1" id="KW-0288">FMN</keyword>
<dbReference type="Proteomes" id="UP000029989">
    <property type="component" value="Unassembled WGS sequence"/>
</dbReference>
<feature type="domain" description="NADPH-dependent FMN reductase-like" evidence="2">
    <location>
        <begin position="12"/>
        <end position="150"/>
    </location>
</feature>
<dbReference type="InterPro" id="IPR005025">
    <property type="entry name" value="FMN_Rdtase-like_dom"/>
</dbReference>
<dbReference type="EMBL" id="AVPT01000006">
    <property type="protein sequence ID" value="KGM56969.1"/>
    <property type="molecule type" value="Genomic_DNA"/>
</dbReference>